<dbReference type="Proteomes" id="UP000541444">
    <property type="component" value="Unassembled WGS sequence"/>
</dbReference>
<dbReference type="PANTHER" id="PTHR14614:SF130">
    <property type="entry name" value="PROTEIN-LYSINE N-METHYLTRANSFERASE EEF2KMT"/>
    <property type="match status" value="1"/>
</dbReference>
<protein>
    <submittedName>
        <fullName evidence="1">Uncharacterized protein</fullName>
    </submittedName>
</protein>
<dbReference type="PANTHER" id="PTHR14614">
    <property type="entry name" value="HEPATOCELLULAR CARCINOMA-ASSOCIATED ANTIGEN"/>
    <property type="match status" value="1"/>
</dbReference>
<evidence type="ECO:0000313" key="1">
    <source>
        <dbReference type="EMBL" id="KAF6145217.1"/>
    </source>
</evidence>
<evidence type="ECO:0000313" key="2">
    <source>
        <dbReference type="Proteomes" id="UP000541444"/>
    </source>
</evidence>
<sequence>MISRAVFVDKQVGSGVGLVGILLAYVKASKVILSDGDMSTLANMKLNLELNHLSAETERSQCTTLLSRLIQCKYLSWEFASASDFQEIRPEIILGADVIYDPLCLPHLIRVLVLLLNSRKPIPQQNKTCCKSPVSENISESITEASKEGSIAYIATVIRNEDTFNYFLKLAKEAHLNVVDITETRKPFSFLPYMITYVRSSIRLFTLSLLQD</sequence>
<keyword evidence="2" id="KW-1185">Reference proteome</keyword>
<accession>A0A7J7LRH4</accession>
<dbReference type="InterPro" id="IPR019410">
    <property type="entry name" value="Methyltransf_16"/>
</dbReference>
<comment type="caution">
    <text evidence="1">The sequence shown here is derived from an EMBL/GenBank/DDBJ whole genome shotgun (WGS) entry which is preliminary data.</text>
</comment>
<dbReference type="EMBL" id="JACGCM010002082">
    <property type="protein sequence ID" value="KAF6145217.1"/>
    <property type="molecule type" value="Genomic_DNA"/>
</dbReference>
<dbReference type="Gene3D" id="3.40.50.150">
    <property type="entry name" value="Vaccinia Virus protein VP39"/>
    <property type="match status" value="1"/>
</dbReference>
<gene>
    <name evidence="1" type="ORF">GIB67_041412</name>
</gene>
<dbReference type="SUPFAM" id="SSF53335">
    <property type="entry name" value="S-adenosyl-L-methionine-dependent methyltransferases"/>
    <property type="match status" value="1"/>
</dbReference>
<dbReference type="OrthoDB" id="194386at2759"/>
<name>A0A7J7LRH4_9MAGN</name>
<organism evidence="1 2">
    <name type="scientific">Kingdonia uniflora</name>
    <dbReference type="NCBI Taxonomy" id="39325"/>
    <lineage>
        <taxon>Eukaryota</taxon>
        <taxon>Viridiplantae</taxon>
        <taxon>Streptophyta</taxon>
        <taxon>Embryophyta</taxon>
        <taxon>Tracheophyta</taxon>
        <taxon>Spermatophyta</taxon>
        <taxon>Magnoliopsida</taxon>
        <taxon>Ranunculales</taxon>
        <taxon>Circaeasteraceae</taxon>
        <taxon>Kingdonia</taxon>
    </lineage>
</organism>
<dbReference type="AlphaFoldDB" id="A0A7J7LRH4"/>
<reference evidence="1 2" key="1">
    <citation type="journal article" date="2020" name="IScience">
        <title>Genome Sequencing of the Endangered Kingdonia uniflora (Circaeasteraceae, Ranunculales) Reveals Potential Mechanisms of Evolutionary Specialization.</title>
        <authorList>
            <person name="Sun Y."/>
            <person name="Deng T."/>
            <person name="Zhang A."/>
            <person name="Moore M.J."/>
            <person name="Landis J.B."/>
            <person name="Lin N."/>
            <person name="Zhang H."/>
            <person name="Zhang X."/>
            <person name="Huang J."/>
            <person name="Zhang X."/>
            <person name="Sun H."/>
            <person name="Wang H."/>
        </authorList>
    </citation>
    <scope>NUCLEOTIDE SEQUENCE [LARGE SCALE GENOMIC DNA]</scope>
    <source>
        <strain evidence="1">TB1705</strain>
        <tissue evidence="1">Leaf</tissue>
    </source>
</reference>
<proteinExistence type="predicted"/>
<dbReference type="Pfam" id="PF10294">
    <property type="entry name" value="Methyltransf_16"/>
    <property type="match status" value="1"/>
</dbReference>
<dbReference type="InterPro" id="IPR029063">
    <property type="entry name" value="SAM-dependent_MTases_sf"/>
</dbReference>